<sequence length="267" mass="30550">MRYPLIKTLLHKIILILLFIIILIISSITNINASTKFLPSISTTLDEDRETDDIDSPKLVNSSKTRYVYLTFDDGPDPKITPKILDTLKSENVKATFFVIGKNVDYYKKTFKRIVSDGHTIGLHSYTHNLSEVYKSDDAFINEMKKSDKLIKSITGKTTSILRFPGGTFKRMTPSLLNKLHLNNYKIYDWHSSVDDGMYPKTSPDKLVKNALSYGTKGRDIIILLHSRPNNKTTAEALPKLIKHYKSQGYSFKTLSSNTPEYYFYCK</sequence>
<dbReference type="Gene3D" id="3.20.20.370">
    <property type="entry name" value="Glycoside hydrolase/deacetylase"/>
    <property type="match status" value="1"/>
</dbReference>
<evidence type="ECO:0000313" key="2">
    <source>
        <dbReference type="EMBL" id="KMT22748.1"/>
    </source>
</evidence>
<evidence type="ECO:0000259" key="1">
    <source>
        <dbReference type="PROSITE" id="PS51677"/>
    </source>
</evidence>
<feature type="domain" description="NodB homology" evidence="1">
    <location>
        <begin position="66"/>
        <end position="253"/>
    </location>
</feature>
<gene>
    <name evidence="2" type="ORF">CLCY_11c00820</name>
</gene>
<keyword evidence="2" id="KW-0326">Glycosidase</keyword>
<dbReference type="STRING" id="1121307.CLCY_11c00820"/>
<dbReference type="PANTHER" id="PTHR10587">
    <property type="entry name" value="GLYCOSYL TRANSFERASE-RELATED"/>
    <property type="match status" value="1"/>
</dbReference>
<dbReference type="PANTHER" id="PTHR10587:SF125">
    <property type="entry name" value="POLYSACCHARIDE DEACETYLASE YHEN-RELATED"/>
    <property type="match status" value="1"/>
</dbReference>
<dbReference type="SUPFAM" id="SSF88713">
    <property type="entry name" value="Glycoside hydrolase/deacetylase"/>
    <property type="match status" value="1"/>
</dbReference>
<dbReference type="GO" id="GO:0016798">
    <property type="term" value="F:hydrolase activity, acting on glycosyl bonds"/>
    <property type="evidence" value="ECO:0007669"/>
    <property type="project" value="UniProtKB-KW"/>
</dbReference>
<dbReference type="PATRIC" id="fig|1121307.3.peg.199"/>
<dbReference type="InterPro" id="IPR011330">
    <property type="entry name" value="Glyco_hydro/deAcase_b/a-brl"/>
</dbReference>
<reference evidence="2 3" key="1">
    <citation type="submission" date="2015-06" db="EMBL/GenBank/DDBJ databases">
        <title>Draft genome sequence of the purine-degrading Clostridium cylindrosporum HC-1 (DSM 605).</title>
        <authorList>
            <person name="Poehlein A."/>
            <person name="Schiel-Bengelsdorf B."/>
            <person name="Bengelsdorf F."/>
            <person name="Daniel R."/>
            <person name="Duerre P."/>
        </authorList>
    </citation>
    <scope>NUCLEOTIDE SEQUENCE [LARGE SCALE GENOMIC DNA]</scope>
    <source>
        <strain evidence="2 3">DSM 605</strain>
    </source>
</reference>
<dbReference type="CDD" id="cd10944">
    <property type="entry name" value="CE4_SmPgdA_like"/>
    <property type="match status" value="1"/>
</dbReference>
<protein>
    <submittedName>
        <fullName evidence="2">Putative xylanase/chitin deacetylase</fullName>
    </submittedName>
</protein>
<organism evidence="2 3">
    <name type="scientific">Clostridium cylindrosporum DSM 605</name>
    <dbReference type="NCBI Taxonomy" id="1121307"/>
    <lineage>
        <taxon>Bacteria</taxon>
        <taxon>Bacillati</taxon>
        <taxon>Bacillota</taxon>
        <taxon>Clostridia</taxon>
        <taxon>Eubacteriales</taxon>
        <taxon>Clostridiaceae</taxon>
        <taxon>Clostridium</taxon>
    </lineage>
</organism>
<keyword evidence="2" id="KW-0119">Carbohydrate metabolism</keyword>
<keyword evidence="3" id="KW-1185">Reference proteome</keyword>
<dbReference type="PROSITE" id="PS51677">
    <property type="entry name" value="NODB"/>
    <property type="match status" value="1"/>
</dbReference>
<dbReference type="InterPro" id="IPR050248">
    <property type="entry name" value="Polysacc_deacetylase_ArnD"/>
</dbReference>
<dbReference type="Pfam" id="PF01522">
    <property type="entry name" value="Polysacc_deac_1"/>
    <property type="match status" value="1"/>
</dbReference>
<comment type="caution">
    <text evidence="2">The sequence shown here is derived from an EMBL/GenBank/DDBJ whole genome shotgun (WGS) entry which is preliminary data.</text>
</comment>
<dbReference type="RefSeq" id="WP_048569762.1">
    <property type="nucleotide sequence ID" value="NZ_LFVU01000005.1"/>
</dbReference>
<keyword evidence="2" id="KW-0858">Xylan degradation</keyword>
<name>A0A0J8DEZ8_CLOCY</name>
<keyword evidence="2" id="KW-0624">Polysaccharide degradation</keyword>
<dbReference type="InterPro" id="IPR002509">
    <property type="entry name" value="NODB_dom"/>
</dbReference>
<proteinExistence type="predicted"/>
<dbReference type="EMBL" id="LFVU01000005">
    <property type="protein sequence ID" value="KMT22748.1"/>
    <property type="molecule type" value="Genomic_DNA"/>
</dbReference>
<dbReference type="Proteomes" id="UP000036756">
    <property type="component" value="Unassembled WGS sequence"/>
</dbReference>
<dbReference type="AlphaFoldDB" id="A0A0J8DEZ8"/>
<dbReference type="GO" id="GO:0016810">
    <property type="term" value="F:hydrolase activity, acting on carbon-nitrogen (but not peptide) bonds"/>
    <property type="evidence" value="ECO:0007669"/>
    <property type="project" value="InterPro"/>
</dbReference>
<dbReference type="GO" id="GO:0045493">
    <property type="term" value="P:xylan catabolic process"/>
    <property type="evidence" value="ECO:0007669"/>
    <property type="project" value="UniProtKB-KW"/>
</dbReference>
<evidence type="ECO:0000313" key="3">
    <source>
        <dbReference type="Proteomes" id="UP000036756"/>
    </source>
</evidence>
<accession>A0A0J8DEZ8</accession>
<keyword evidence="2" id="KW-0378">Hydrolase</keyword>